<dbReference type="EMBL" id="WVUK01000054">
    <property type="protein sequence ID" value="KAF7494124.1"/>
    <property type="molecule type" value="Genomic_DNA"/>
</dbReference>
<reference evidence="4" key="2">
    <citation type="journal article" date="2020" name="PLoS Negl. Trop. Dis.">
        <title>High-quality nuclear genome for Sarcoptes scabiei-A critical resource for a neglected parasite.</title>
        <authorList>
            <person name="Korhonen P.K."/>
            <person name="Gasser R.B."/>
            <person name="Ma G."/>
            <person name="Wang T."/>
            <person name="Stroehlein A.J."/>
            <person name="Young N.D."/>
            <person name="Ang C.S."/>
            <person name="Fernando D.D."/>
            <person name="Lu H.C."/>
            <person name="Taylor S."/>
            <person name="Reynolds S.L."/>
            <person name="Mofiz E."/>
            <person name="Najaraj S.H."/>
            <person name="Gowda H."/>
            <person name="Madugundu A."/>
            <person name="Renuse S."/>
            <person name="Holt D."/>
            <person name="Pandey A."/>
            <person name="Papenfuss A.T."/>
            <person name="Fischer K."/>
        </authorList>
    </citation>
    <scope>NUCLEOTIDE SEQUENCE [LARGE SCALE GENOMIC DNA]</scope>
</reference>
<evidence type="ECO:0000313" key="3">
    <source>
        <dbReference type="EnsemblMetazoa" id="KAF7494124.1"/>
    </source>
</evidence>
<dbReference type="Proteomes" id="UP000070412">
    <property type="component" value="Unassembled WGS sequence"/>
</dbReference>
<gene>
    <name evidence="2" type="ORF">QR98_0075150</name>
    <name evidence="1" type="ORF">SSS_4298</name>
</gene>
<dbReference type="SUPFAM" id="SSF56784">
    <property type="entry name" value="HAD-like"/>
    <property type="match status" value="1"/>
</dbReference>
<dbReference type="OMA" id="FMSKTSH"/>
<dbReference type="EMBL" id="JXLN01012978">
    <property type="protein sequence ID" value="KPM08986.1"/>
    <property type="molecule type" value="Genomic_DNA"/>
</dbReference>
<protein>
    <submittedName>
        <fullName evidence="2">Enolase-phosphatase E-1-like protein 3</fullName>
    </submittedName>
    <submittedName>
        <fullName evidence="1">Enolase-phosphatase E1</fullName>
    </submittedName>
</protein>
<dbReference type="InterPro" id="IPR023214">
    <property type="entry name" value="HAD_sf"/>
</dbReference>
<name>A0A132ADC3_SARSC</name>
<evidence type="ECO:0000313" key="1">
    <source>
        <dbReference type="EMBL" id="KAF7494124.1"/>
    </source>
</evidence>
<dbReference type="AlphaFoldDB" id="A0A132ADC3"/>
<dbReference type="OrthoDB" id="6498443at2759"/>
<proteinExistence type="predicted"/>
<dbReference type="PANTHER" id="PTHR20371">
    <property type="entry name" value="ENOLASE-PHOSPHATASE E1"/>
    <property type="match status" value="1"/>
</dbReference>
<dbReference type="Proteomes" id="UP000616769">
    <property type="component" value="Unassembled WGS sequence"/>
</dbReference>
<reference evidence="2 5" key="1">
    <citation type="journal article" date="2015" name="Parasit. Vectors">
        <title>Draft genome of the scabies mite.</title>
        <authorList>
            <person name="Rider S.D.Jr."/>
            <person name="Morgan M.S."/>
            <person name="Arlian L.G."/>
        </authorList>
    </citation>
    <scope>NUCLEOTIDE SEQUENCE [LARGE SCALE GENOMIC DNA]</scope>
    <source>
        <strain evidence="2">Arlian Lab</strain>
    </source>
</reference>
<dbReference type="Pfam" id="PF00702">
    <property type="entry name" value="Hydrolase"/>
    <property type="match status" value="1"/>
</dbReference>
<dbReference type="GO" id="GO:0019509">
    <property type="term" value="P:L-methionine salvage from methylthioadenosine"/>
    <property type="evidence" value="ECO:0007669"/>
    <property type="project" value="TreeGrafter"/>
</dbReference>
<evidence type="ECO:0000313" key="2">
    <source>
        <dbReference type="EMBL" id="KPM08986.1"/>
    </source>
</evidence>
<evidence type="ECO:0000313" key="4">
    <source>
        <dbReference type="Proteomes" id="UP000070412"/>
    </source>
</evidence>
<dbReference type="InterPro" id="IPR036412">
    <property type="entry name" value="HAD-like_sf"/>
</dbReference>
<dbReference type="Gene3D" id="3.40.50.1000">
    <property type="entry name" value="HAD superfamily/HAD-like"/>
    <property type="match status" value="1"/>
</dbReference>
<dbReference type="GO" id="GO:0043874">
    <property type="term" value="F:acireductone synthase activity"/>
    <property type="evidence" value="ECO:0007669"/>
    <property type="project" value="TreeGrafter"/>
</dbReference>
<evidence type="ECO:0000313" key="5">
    <source>
        <dbReference type="Proteomes" id="UP000616769"/>
    </source>
</evidence>
<keyword evidence="4" id="KW-1185">Reference proteome</keyword>
<organism evidence="2 5">
    <name type="scientific">Sarcoptes scabiei</name>
    <name type="common">Itch mite</name>
    <name type="synonym">Acarus scabiei</name>
    <dbReference type="NCBI Taxonomy" id="52283"/>
    <lineage>
        <taxon>Eukaryota</taxon>
        <taxon>Metazoa</taxon>
        <taxon>Ecdysozoa</taxon>
        <taxon>Arthropoda</taxon>
        <taxon>Chelicerata</taxon>
        <taxon>Arachnida</taxon>
        <taxon>Acari</taxon>
        <taxon>Acariformes</taxon>
        <taxon>Sarcoptiformes</taxon>
        <taxon>Astigmata</taxon>
        <taxon>Psoroptidia</taxon>
        <taxon>Sarcoptoidea</taxon>
        <taxon>Sarcoptidae</taxon>
        <taxon>Sarcoptinae</taxon>
        <taxon>Sarcoptes</taxon>
    </lineage>
</organism>
<dbReference type="PANTHER" id="PTHR20371:SF1">
    <property type="entry name" value="ENOLASE-PHOSPHATASE E1"/>
    <property type="match status" value="1"/>
</dbReference>
<dbReference type="EnsemblMetazoa" id="SSS_4298s_mrna">
    <property type="protein sequence ID" value="KAF7494124.1"/>
    <property type="gene ID" value="SSS_4298"/>
</dbReference>
<reference evidence="1" key="3">
    <citation type="submission" date="2020-01" db="EMBL/GenBank/DDBJ databases">
        <authorList>
            <person name="Korhonen P.K.K."/>
            <person name="Guangxu M.G."/>
            <person name="Wang T.W."/>
            <person name="Stroehlein A.J.S."/>
            <person name="Young N.D."/>
            <person name="Ang C.-S.A."/>
            <person name="Fernando D.W.F."/>
            <person name="Lu H.L."/>
            <person name="Taylor S.T."/>
            <person name="Ehtesham M.E.M."/>
            <person name="Najaraj S.H.N."/>
            <person name="Harsha G.H.G."/>
            <person name="Madugundu A.M."/>
            <person name="Renuse S.R."/>
            <person name="Holt D.H."/>
            <person name="Pandey A.P."/>
            <person name="Papenfuss A.P."/>
            <person name="Gasser R.B.G."/>
            <person name="Fischer K.F."/>
        </authorList>
    </citation>
    <scope>NUCLEOTIDE SEQUENCE</scope>
    <source>
        <strain evidence="1">SSS_KF_BRIS2020</strain>
    </source>
</reference>
<reference evidence="3" key="4">
    <citation type="submission" date="2022-06" db="UniProtKB">
        <authorList>
            <consortium name="EnsemblMetazoa"/>
        </authorList>
    </citation>
    <scope>IDENTIFICATION</scope>
</reference>
<accession>A0A132ADC3</accession>
<dbReference type="VEuPathDB" id="VectorBase:SSCA002322"/>
<sequence>MVVIKVKKPKAVLFDISGTVARESFVEKILIPYFKIAHRVYMENTWQKPECQECIKQLAEMAQKDVNAPKINLACCDDKKTMIDQVCQCIDYCLVNNKEGKAFANFRFKVWFDGYERQKLTTPVYSDVAVTIQRWKCNQNVKLYVLSNGWTEASKRFMSKTSHGDLNLVIDDHFDTSMGSLLDPQTFQKVAQIIRQRPEDVIFLTKSPEEAIAARKAGLNVVLVLTHGAAVDAALELVQDIPIVRTFTEIEFI</sequence>